<evidence type="ECO:0000313" key="2">
    <source>
        <dbReference type="EMBL" id="EAQ86491.1"/>
    </source>
</evidence>
<sequence length="695" mass="78738">MSASSGNGTAVSVEAARRRLALAQAARANATREEIEARGIRPNVQQIVHHMNRTPSHSFKRVRLNHSARKIYEDEDGEEGEDTENDCNTGGTEEDDEKEFEQRWQALLAESGLQKADMFVLAEFRQIARQRIHMMKQATTKWHALSRPPKKDRFDLLASLCSCTELIVEVCKHMRPLDIVHLYSVSKNFHYTINEHMRSSIFAWASHMAPTAARIYSSPVYCRWFIPDPCRRRVTANDQEMSKTQPGQAKVEGQLPLNGNEGEIRLIPGLLWLQMTVNREIRVRDIIACLARRGHRLPEGSHQTLKKIWLIMDAATTQARMMLLNNPDFFSNEDLYIAQLFMVKLILAFNDPVFGPQSSMLMRLMLGQRGLSPLWALLRGLKYRTAAEIRQLKLRYDVGPDQLQDENLPAVYGVDIDRLGVIHFEGWGTGPDHLMRPDELIPLESARRQLDLDVCVEEMMIYGHVDFNTGNSLVPSLEEMYMSDDDLPPACKGWTPLKHELIHSGCGNDGDRDVADRWGEVGRRRGQKEGGKRLRLQGEDSDTSMMMVGGGDAVGDGEGAEEEEEEGEEEEDGQFDLDWDEFLRNPSAFVMEAGQVVAREEGGGDETEEDVGDGDMEMADEYDDEDQDEEEEEDDITFLMGGLQVGQAPDGYQQVTQQMAEVQGTNGLDLAQYVVDEDVGEDARTKKLRDWFRPW</sequence>
<feature type="compositionally biased region" description="Acidic residues" evidence="1">
    <location>
        <begin position="603"/>
        <end position="632"/>
    </location>
</feature>
<gene>
    <name evidence="2" type="ORF">CHGG_07744</name>
</gene>
<evidence type="ECO:0000256" key="1">
    <source>
        <dbReference type="SAM" id="MobiDB-lite"/>
    </source>
</evidence>
<dbReference type="InParanoid" id="Q2GWB0"/>
<dbReference type="OMA" id="HYTINEH"/>
<feature type="region of interest" description="Disordered" evidence="1">
    <location>
        <begin position="72"/>
        <end position="97"/>
    </location>
</feature>
<reference evidence="3" key="1">
    <citation type="journal article" date="2015" name="Genome Announc.">
        <title>Draft genome sequence of the cellulolytic fungus Chaetomium globosum.</title>
        <authorList>
            <person name="Cuomo C.A."/>
            <person name="Untereiner W.A."/>
            <person name="Ma L.-J."/>
            <person name="Grabherr M."/>
            <person name="Birren B.W."/>
        </authorList>
    </citation>
    <scope>NUCLEOTIDE SEQUENCE [LARGE SCALE GENOMIC DNA]</scope>
    <source>
        <strain evidence="3">ATCC 6205 / CBS 148.51 / DSM 1962 / NBRC 6347 / NRRL 1970</strain>
    </source>
</reference>
<dbReference type="eggNOG" id="ENOG502SPGI">
    <property type="taxonomic scope" value="Eukaryota"/>
</dbReference>
<feature type="compositionally biased region" description="Basic and acidic residues" evidence="1">
    <location>
        <begin position="519"/>
        <end position="538"/>
    </location>
</feature>
<name>Q2GWB0_CHAGB</name>
<feature type="compositionally biased region" description="Gly residues" evidence="1">
    <location>
        <begin position="548"/>
        <end position="557"/>
    </location>
</feature>
<feature type="compositionally biased region" description="Acidic residues" evidence="1">
    <location>
        <begin position="558"/>
        <end position="575"/>
    </location>
</feature>
<feature type="region of interest" description="Disordered" evidence="1">
    <location>
        <begin position="598"/>
        <end position="632"/>
    </location>
</feature>
<keyword evidence="3" id="KW-1185">Reference proteome</keyword>
<protein>
    <recommendedName>
        <fullName evidence="4">F-box domain-containing protein</fullName>
    </recommendedName>
</protein>
<dbReference type="STRING" id="306901.Q2GWB0"/>
<dbReference type="EMBL" id="CH408033">
    <property type="protein sequence ID" value="EAQ86491.1"/>
    <property type="molecule type" value="Genomic_DNA"/>
</dbReference>
<dbReference type="VEuPathDB" id="FungiDB:CHGG_07744"/>
<dbReference type="HOGENOM" id="CLU_013858_0_0_1"/>
<feature type="compositionally biased region" description="Acidic residues" evidence="1">
    <location>
        <begin position="73"/>
        <end position="85"/>
    </location>
</feature>
<dbReference type="GeneID" id="4393466"/>
<evidence type="ECO:0000313" key="3">
    <source>
        <dbReference type="Proteomes" id="UP000001056"/>
    </source>
</evidence>
<evidence type="ECO:0008006" key="4">
    <source>
        <dbReference type="Google" id="ProtNLM"/>
    </source>
</evidence>
<dbReference type="Proteomes" id="UP000001056">
    <property type="component" value="Unassembled WGS sequence"/>
</dbReference>
<dbReference type="OrthoDB" id="4966at2759"/>
<dbReference type="AlphaFoldDB" id="Q2GWB0"/>
<dbReference type="RefSeq" id="XP_001225400.1">
    <property type="nucleotide sequence ID" value="XM_001225399.1"/>
</dbReference>
<organism evidence="2 3">
    <name type="scientific">Chaetomium globosum (strain ATCC 6205 / CBS 148.51 / DSM 1962 / NBRC 6347 / NRRL 1970)</name>
    <name type="common">Soil fungus</name>
    <dbReference type="NCBI Taxonomy" id="306901"/>
    <lineage>
        <taxon>Eukaryota</taxon>
        <taxon>Fungi</taxon>
        <taxon>Dikarya</taxon>
        <taxon>Ascomycota</taxon>
        <taxon>Pezizomycotina</taxon>
        <taxon>Sordariomycetes</taxon>
        <taxon>Sordariomycetidae</taxon>
        <taxon>Sordariales</taxon>
        <taxon>Chaetomiaceae</taxon>
        <taxon>Chaetomium</taxon>
    </lineage>
</organism>
<accession>Q2GWB0</accession>
<proteinExistence type="predicted"/>
<feature type="region of interest" description="Disordered" evidence="1">
    <location>
        <begin position="519"/>
        <end position="575"/>
    </location>
</feature>